<dbReference type="EMBL" id="CP013236">
    <property type="protein sequence ID" value="AMP13191.1"/>
    <property type="molecule type" value="Genomic_DNA"/>
</dbReference>
<accession>A0ABM5Z287</accession>
<gene>
    <name evidence="1" type="ORF">CPter291_0912</name>
</gene>
<protein>
    <submittedName>
        <fullName evidence="1">Uncharacterized protein</fullName>
    </submittedName>
</protein>
<reference evidence="1 2" key="1">
    <citation type="submission" date="2015-11" db="EMBL/GenBank/DDBJ databases">
        <title>Exploring the genomic traits of fungus-feeding bacterial genus Collimonas.</title>
        <authorList>
            <person name="Song C."/>
            <person name="Schmidt R."/>
            <person name="de Jager V."/>
            <person name="Krzyzanowska D."/>
            <person name="Jongedijk E."/>
            <person name="Cankar K."/>
            <person name="Beekwilder J."/>
            <person name="van Veen A."/>
            <person name="de Boer W."/>
            <person name="van Veen J.A."/>
            <person name="Garbeva P."/>
        </authorList>
    </citation>
    <scope>NUCLEOTIDE SEQUENCE [LARGE SCALE GENOMIC DNA]</scope>
    <source>
        <strain evidence="1 2">Ter291</strain>
    </source>
</reference>
<proteinExistence type="predicted"/>
<organism evidence="1 2">
    <name type="scientific">Collimonas pratensis</name>
    <dbReference type="NCBI Taxonomy" id="279113"/>
    <lineage>
        <taxon>Bacteria</taxon>
        <taxon>Pseudomonadati</taxon>
        <taxon>Pseudomonadota</taxon>
        <taxon>Betaproteobacteria</taxon>
        <taxon>Burkholderiales</taxon>
        <taxon>Oxalobacteraceae</taxon>
        <taxon>Collimonas</taxon>
    </lineage>
</organism>
<sequence>MIAYFPMRMNVQRLLRKRQQICRSGAFSDFFQRVGTEEIIVCFFDE</sequence>
<evidence type="ECO:0000313" key="1">
    <source>
        <dbReference type="EMBL" id="AMP13191.1"/>
    </source>
</evidence>
<keyword evidence="2" id="KW-1185">Reference proteome</keyword>
<dbReference type="Proteomes" id="UP000074914">
    <property type="component" value="Chromosome"/>
</dbReference>
<evidence type="ECO:0000313" key="2">
    <source>
        <dbReference type="Proteomes" id="UP000074914"/>
    </source>
</evidence>
<name>A0ABM5Z287_9BURK</name>